<feature type="domain" description="Bacterial Ig" evidence="1">
    <location>
        <begin position="248"/>
        <end position="313"/>
    </location>
</feature>
<evidence type="ECO:0000259" key="1">
    <source>
        <dbReference type="Pfam" id="PF17936"/>
    </source>
</evidence>
<reference evidence="2 3" key="1">
    <citation type="submission" date="2020-03" db="EMBL/GenBank/DDBJ databases">
        <title>Soil Listeria distribution.</title>
        <authorList>
            <person name="Liao J."/>
            <person name="Wiedmann M."/>
        </authorList>
    </citation>
    <scope>NUCLEOTIDE SEQUENCE [LARGE SCALE GENOMIC DNA]</scope>
    <source>
        <strain evidence="2 3">FSL L7-0741</strain>
    </source>
</reference>
<gene>
    <name evidence="2" type="ORF">HCA69_13330</name>
</gene>
<name>A0A7X1CQT1_9LIST</name>
<protein>
    <recommendedName>
        <fullName evidence="1">Bacterial Ig domain-containing protein</fullName>
    </recommendedName>
</protein>
<feature type="domain" description="Bacterial Ig" evidence="1">
    <location>
        <begin position="422"/>
        <end position="487"/>
    </location>
</feature>
<dbReference type="InterPro" id="IPR041498">
    <property type="entry name" value="Big_6"/>
</dbReference>
<dbReference type="Pfam" id="PF17936">
    <property type="entry name" value="Big_6"/>
    <property type="match status" value="3"/>
</dbReference>
<sequence length="742" mass="78106">MKIKSMIAGLSMAAGLVVISLNMTGLSFQVPTVEAAELPGVNTAGPLLAKEASKELAAYQSNQQVSLTGGVGLGSTRISGTTTKPGFEMGIQVYNPLTPDVQQIRGIMPDDKGHWETNIQPLRVGDELTFFIYDKSVHDQRVDVAVLTPAAIKKEDVAPVTTNSTQIVGKGGFAGATITLTAFWGEGDEFYTFDTTTTVNADGSYKLDIPKQPAGCSLRFYQDVQLTPTHDSFRSEYTVLQVIQGIEEPKVSPVTYNSTSIQGQGKPGAVVRVKVSGTEIGTASVDAKGDFEVPIPKQKAGTRLFVTQEQDMGGIDISNPVVVIADQVTPEVTSELKDGMTSISGTASPGASVAIWIGDVEIATTVKADDVTGDWSATVPALVGGNVVQVRATLPSGEHKYSSRYGVDLLKPSNLRAIIIGDRVKVTGKGSPGASVHVTVEGILAGTTIVDNTGSFEVLILRQIEGEQLSITQTKNGLSSVAAETTVIRGLDKPSNINIVTTDSTKVTGKGTPNATISIKVNGSEIGTSRVDTNGAFEVAIPKQAAGTKLSISQLNGTDESEPVVITVINGQLAAPTISAYYLNVVYIRGEVPKGAVKISLVIDGEFVRIGMIGTDGKYSIYANDVPKLNEAGKKFEVVATDEYGQLSEVAEGEVKDLANPIVEPYRAGQAYVRGTTRVGTERIAVYDTAGVLLHNGQVGEDGTYRIYVTGLAALQTVGNKFIVKAFIAGVVSGQTTAEVLK</sequence>
<feature type="domain" description="Bacterial Ig" evidence="1">
    <location>
        <begin position="497"/>
        <end position="568"/>
    </location>
</feature>
<dbReference type="EMBL" id="JAARWN010000016">
    <property type="protein sequence ID" value="MBC1937359.1"/>
    <property type="molecule type" value="Genomic_DNA"/>
</dbReference>
<dbReference type="Proteomes" id="UP000535908">
    <property type="component" value="Unassembled WGS sequence"/>
</dbReference>
<dbReference type="RefSeq" id="WP_185527062.1">
    <property type="nucleotide sequence ID" value="NZ_JAARWN010000016.1"/>
</dbReference>
<dbReference type="Gene3D" id="2.60.40.10">
    <property type="entry name" value="Immunoglobulins"/>
    <property type="match status" value="3"/>
</dbReference>
<organism evidence="2 3">
    <name type="scientific">Listeria grandensis</name>
    <dbReference type="NCBI Taxonomy" id="1494963"/>
    <lineage>
        <taxon>Bacteria</taxon>
        <taxon>Bacillati</taxon>
        <taxon>Bacillota</taxon>
        <taxon>Bacilli</taxon>
        <taxon>Bacillales</taxon>
        <taxon>Listeriaceae</taxon>
        <taxon>Listeria</taxon>
    </lineage>
</organism>
<dbReference type="AlphaFoldDB" id="A0A7X1CQT1"/>
<proteinExistence type="predicted"/>
<accession>A0A7X1CQT1</accession>
<evidence type="ECO:0000313" key="3">
    <source>
        <dbReference type="Proteomes" id="UP000535908"/>
    </source>
</evidence>
<dbReference type="InterPro" id="IPR013783">
    <property type="entry name" value="Ig-like_fold"/>
</dbReference>
<comment type="caution">
    <text evidence="2">The sequence shown here is derived from an EMBL/GenBank/DDBJ whole genome shotgun (WGS) entry which is preliminary data.</text>
</comment>
<evidence type="ECO:0000313" key="2">
    <source>
        <dbReference type="EMBL" id="MBC1937359.1"/>
    </source>
</evidence>